<evidence type="ECO:0000313" key="2">
    <source>
        <dbReference type="EMBL" id="JAG06588.1"/>
    </source>
</evidence>
<feature type="non-terminal residue" evidence="2">
    <location>
        <position position="235"/>
    </location>
</feature>
<dbReference type="EMBL" id="GBRD01008994">
    <property type="protein sequence ID" value="JAG56827.1"/>
    <property type="molecule type" value="Transcribed_RNA"/>
</dbReference>
<keyword evidence="2" id="KW-0547">Nucleotide-binding</keyword>
<proteinExistence type="predicted"/>
<feature type="compositionally biased region" description="Basic and acidic residues" evidence="1">
    <location>
        <begin position="1"/>
        <end position="11"/>
    </location>
</feature>
<dbReference type="AlphaFoldDB" id="A0A0A9WJC1"/>
<reference evidence="2" key="1">
    <citation type="journal article" date="2014" name="PLoS ONE">
        <title>Transcriptome-Based Identification of ABC Transporters in the Western Tarnished Plant Bug Lygus hesperus.</title>
        <authorList>
            <person name="Hull J.J."/>
            <person name="Chaney K."/>
            <person name="Geib S.M."/>
            <person name="Fabrick J.A."/>
            <person name="Brent C.S."/>
            <person name="Walsh D."/>
            <person name="Lavine L.C."/>
        </authorList>
    </citation>
    <scope>NUCLEOTIDE SEQUENCE</scope>
</reference>
<keyword evidence="2" id="KW-0378">Hydrolase</keyword>
<evidence type="ECO:0000256" key="1">
    <source>
        <dbReference type="SAM" id="MobiDB-lite"/>
    </source>
</evidence>
<organism evidence="2">
    <name type="scientific">Lygus hesperus</name>
    <name type="common">Western plant bug</name>
    <dbReference type="NCBI Taxonomy" id="30085"/>
    <lineage>
        <taxon>Eukaryota</taxon>
        <taxon>Metazoa</taxon>
        <taxon>Ecdysozoa</taxon>
        <taxon>Arthropoda</taxon>
        <taxon>Hexapoda</taxon>
        <taxon>Insecta</taxon>
        <taxon>Pterygota</taxon>
        <taxon>Neoptera</taxon>
        <taxon>Paraneoptera</taxon>
        <taxon>Hemiptera</taxon>
        <taxon>Heteroptera</taxon>
        <taxon>Panheteroptera</taxon>
        <taxon>Cimicomorpha</taxon>
        <taxon>Miridae</taxon>
        <taxon>Mirini</taxon>
        <taxon>Lygus</taxon>
    </lineage>
</organism>
<dbReference type="GO" id="GO:0004386">
    <property type="term" value="F:helicase activity"/>
    <property type="evidence" value="ECO:0007669"/>
    <property type="project" value="UniProtKB-KW"/>
</dbReference>
<evidence type="ECO:0000313" key="3">
    <source>
        <dbReference type="EMBL" id="JAG56827.1"/>
    </source>
</evidence>
<reference evidence="3" key="3">
    <citation type="submission" date="2014-09" db="EMBL/GenBank/DDBJ databases">
        <authorList>
            <person name="Magalhaes I.L.F."/>
            <person name="Oliveira U."/>
            <person name="Santos F.R."/>
            <person name="Vidigal T.H.D.A."/>
            <person name="Brescovit A.D."/>
            <person name="Santos A.J."/>
        </authorList>
    </citation>
    <scope>NUCLEOTIDE SEQUENCE</scope>
</reference>
<feature type="region of interest" description="Disordered" evidence="1">
    <location>
        <begin position="1"/>
        <end position="28"/>
    </location>
</feature>
<protein>
    <submittedName>
        <fullName evidence="2">ATP-dependent helicase/nuclease subunit A</fullName>
    </submittedName>
</protein>
<dbReference type="EMBL" id="GBHO01037016">
    <property type="protein sequence ID" value="JAG06588.1"/>
    <property type="molecule type" value="Transcribed_RNA"/>
</dbReference>
<gene>
    <name evidence="2" type="primary">addA_12</name>
    <name evidence="2" type="ORF">CM83_98782</name>
</gene>
<keyword evidence="2" id="KW-0347">Helicase</keyword>
<keyword evidence="2" id="KW-0067">ATP-binding</keyword>
<sequence>MGIDTAEKYRDQDDDTDDLSNSSLRHPGLKDIGVSQRVIPLTSDRQRNIYLLTRNLVKKALYSSMKPIVVAVVDLLKTGLLIDALLPIVEELVNNSLQTVKSKVPVNDHKWLEELRQESQGVVRKMESEVFDEAPFAYFEKLVIKHFIDEYLVPISDSIVKKYIMKNPTVVITDFNRRNILTYVRRELIPYEDFSITTKVAKSMAKLIAEEVTAPFSITLVLPRQEVSHQCLKWT</sequence>
<accession>A0A0A9WJC1</accession>
<name>A0A0A9WJC1_LYGHE</name>
<reference evidence="2" key="2">
    <citation type="submission" date="2014-07" db="EMBL/GenBank/DDBJ databases">
        <authorList>
            <person name="Hull J."/>
        </authorList>
    </citation>
    <scope>NUCLEOTIDE SEQUENCE</scope>
</reference>